<dbReference type="SUPFAM" id="SSF53927">
    <property type="entry name" value="Cytidine deaminase-like"/>
    <property type="match status" value="1"/>
</dbReference>
<keyword evidence="5" id="KW-0658">Purine biosynthesis</keyword>
<evidence type="ECO:0000313" key="9">
    <source>
        <dbReference type="EMBL" id="SVC12431.1"/>
    </source>
</evidence>
<protein>
    <recommendedName>
        <fullName evidence="8">MGS-like domain-containing protein</fullName>
    </recommendedName>
</protein>
<dbReference type="PANTHER" id="PTHR11692:SF0">
    <property type="entry name" value="BIFUNCTIONAL PURINE BIOSYNTHESIS PROTEIN ATIC"/>
    <property type="match status" value="1"/>
</dbReference>
<dbReference type="UniPathway" id="UPA00074">
    <property type="reaction ID" value="UER00133"/>
</dbReference>
<dbReference type="Pfam" id="PF01808">
    <property type="entry name" value="AICARFT_IMPCHas"/>
    <property type="match status" value="1"/>
</dbReference>
<organism evidence="9">
    <name type="scientific">marine metagenome</name>
    <dbReference type="NCBI Taxonomy" id="408172"/>
    <lineage>
        <taxon>unclassified sequences</taxon>
        <taxon>metagenomes</taxon>
        <taxon>ecological metagenomes</taxon>
    </lineage>
</organism>
<dbReference type="Pfam" id="PF02142">
    <property type="entry name" value="MGS"/>
    <property type="match status" value="1"/>
</dbReference>
<dbReference type="Gene3D" id="3.40.50.1380">
    <property type="entry name" value="Methylglyoxal synthase-like domain"/>
    <property type="match status" value="1"/>
</dbReference>
<evidence type="ECO:0000256" key="4">
    <source>
        <dbReference type="ARBA" id="ARBA00022679"/>
    </source>
</evidence>
<dbReference type="InterPro" id="IPR036914">
    <property type="entry name" value="MGS-like_dom_sf"/>
</dbReference>
<dbReference type="EMBL" id="UINC01074838">
    <property type="protein sequence ID" value="SVC12431.1"/>
    <property type="molecule type" value="Genomic_DNA"/>
</dbReference>
<dbReference type="Gene3D" id="3.40.140.20">
    <property type="match status" value="1"/>
</dbReference>
<accession>A0A382JPA2</accession>
<evidence type="ECO:0000259" key="8">
    <source>
        <dbReference type="PROSITE" id="PS51855"/>
    </source>
</evidence>
<keyword evidence="7" id="KW-0511">Multifunctional enzyme</keyword>
<reference evidence="9" key="1">
    <citation type="submission" date="2018-05" db="EMBL/GenBank/DDBJ databases">
        <authorList>
            <person name="Lanie J.A."/>
            <person name="Ng W.-L."/>
            <person name="Kazmierczak K.M."/>
            <person name="Andrzejewski T.M."/>
            <person name="Davidsen T.M."/>
            <person name="Wayne K.J."/>
            <person name="Tettelin H."/>
            <person name="Glass J.I."/>
            <person name="Rusch D."/>
            <person name="Podicherti R."/>
            <person name="Tsui H.-C.T."/>
            <person name="Winkler M.E."/>
        </authorList>
    </citation>
    <scope>NUCLEOTIDE SEQUENCE</scope>
</reference>
<evidence type="ECO:0000256" key="2">
    <source>
        <dbReference type="ARBA" id="ARBA00004954"/>
    </source>
</evidence>
<keyword evidence="4" id="KW-0808">Transferase</keyword>
<evidence type="ECO:0000256" key="6">
    <source>
        <dbReference type="ARBA" id="ARBA00022801"/>
    </source>
</evidence>
<dbReference type="AlphaFoldDB" id="A0A382JPA2"/>
<sequence>VFDKTGVVELGQALNNQGIEILSTGGTAETLRGASVPVIDVGNYTRFPEIMDGRVKTLHPLVGGGILGLRDRHSDDAESNNIQWIDLVVCNLYPFPEIISKVECDLSLALENVDIGGPTIIRSAAKNVGWVCVAVDPEDYSAITNGLRSGKISFETRKKLSTKAFGHTAKYDTIIHNYLKDEKLSDDFSITFKKHSEMRYGENPHQSAASYRIPGNDEPNILNATIHQGKQLSYNNIMDADGALACVREFDGPACVVVKHSNPCGVAVGDNLLDVYTRAFNSDPISAFGGIIAFNRTCAKDVARAIISVFVEIVLAPSFEPE</sequence>
<dbReference type="GO" id="GO:0004643">
    <property type="term" value="F:phosphoribosylaminoimidazolecarboxamide formyltransferase activity"/>
    <property type="evidence" value="ECO:0007669"/>
    <property type="project" value="InterPro"/>
</dbReference>
<dbReference type="GO" id="GO:0003937">
    <property type="term" value="F:IMP cyclohydrolase activity"/>
    <property type="evidence" value="ECO:0007669"/>
    <property type="project" value="InterPro"/>
</dbReference>
<dbReference type="SUPFAM" id="SSF52335">
    <property type="entry name" value="Methylglyoxal synthase-like"/>
    <property type="match status" value="1"/>
</dbReference>
<dbReference type="InterPro" id="IPR011607">
    <property type="entry name" value="MGS-like_dom"/>
</dbReference>
<dbReference type="PROSITE" id="PS51855">
    <property type="entry name" value="MGS"/>
    <property type="match status" value="1"/>
</dbReference>
<dbReference type="PANTHER" id="PTHR11692">
    <property type="entry name" value="BIFUNCTIONAL PURINE BIOSYNTHESIS PROTEIN PURH"/>
    <property type="match status" value="1"/>
</dbReference>
<feature type="domain" description="MGS-like" evidence="8">
    <location>
        <begin position="1"/>
        <end position="135"/>
    </location>
</feature>
<proteinExistence type="inferred from homology"/>
<dbReference type="NCBIfam" id="NF002049">
    <property type="entry name" value="PRK00881.1"/>
    <property type="match status" value="1"/>
</dbReference>
<keyword evidence="6" id="KW-0378">Hydrolase</keyword>
<dbReference type="FunFam" id="3.40.50.1380:FF:000001">
    <property type="entry name" value="Bifunctional purine biosynthesis protein PurH"/>
    <property type="match status" value="1"/>
</dbReference>
<evidence type="ECO:0000256" key="1">
    <source>
        <dbReference type="ARBA" id="ARBA00004844"/>
    </source>
</evidence>
<dbReference type="GO" id="GO:0006189">
    <property type="term" value="P:'de novo' IMP biosynthetic process"/>
    <property type="evidence" value="ECO:0007669"/>
    <property type="project" value="UniProtKB-UniPathway"/>
</dbReference>
<comment type="pathway">
    <text evidence="2">Purine metabolism; IMP biosynthesis via de novo pathway; 5-formamido-1-(5-phospho-D-ribosyl)imidazole-4-carboxamide from 5-amino-1-(5-phospho-D-ribosyl)imidazole-4-carboxamide (10-formyl THF route): step 1/1.</text>
</comment>
<name>A0A382JPA2_9ZZZZ</name>
<gene>
    <name evidence="9" type="ORF">METZ01_LOCUS265285</name>
</gene>
<dbReference type="InterPro" id="IPR002695">
    <property type="entry name" value="PurH-like"/>
</dbReference>
<feature type="non-terminal residue" evidence="9">
    <location>
        <position position="322"/>
    </location>
</feature>
<evidence type="ECO:0000256" key="7">
    <source>
        <dbReference type="ARBA" id="ARBA00023268"/>
    </source>
</evidence>
<dbReference type="SMART" id="SM00798">
    <property type="entry name" value="AICARFT_IMPCHas"/>
    <property type="match status" value="1"/>
</dbReference>
<feature type="non-terminal residue" evidence="9">
    <location>
        <position position="1"/>
    </location>
</feature>
<comment type="similarity">
    <text evidence="3">Belongs to the PurH family.</text>
</comment>
<evidence type="ECO:0000256" key="3">
    <source>
        <dbReference type="ARBA" id="ARBA00007667"/>
    </source>
</evidence>
<dbReference type="GO" id="GO:0005829">
    <property type="term" value="C:cytosol"/>
    <property type="evidence" value="ECO:0007669"/>
    <property type="project" value="TreeGrafter"/>
</dbReference>
<dbReference type="InterPro" id="IPR024051">
    <property type="entry name" value="AICAR_Tfase_dup_dom_sf"/>
</dbReference>
<comment type="pathway">
    <text evidence="1">Purine metabolism; IMP biosynthesis via de novo pathway; IMP from 5-formamido-1-(5-phospho-D-ribosyl)imidazole-4-carboxamide: step 1/1.</text>
</comment>
<evidence type="ECO:0000256" key="5">
    <source>
        <dbReference type="ARBA" id="ARBA00022755"/>
    </source>
</evidence>
<dbReference type="InterPro" id="IPR016193">
    <property type="entry name" value="Cytidine_deaminase-like"/>
</dbReference>
<dbReference type="SMART" id="SM00851">
    <property type="entry name" value="MGS"/>
    <property type="match status" value="1"/>
</dbReference>
<dbReference type="CDD" id="cd01421">
    <property type="entry name" value="IMPCH"/>
    <property type="match status" value="1"/>
</dbReference>